<dbReference type="CDD" id="cd16448">
    <property type="entry name" value="RING-H2"/>
    <property type="match status" value="1"/>
</dbReference>
<keyword evidence="1" id="KW-0677">Repeat</keyword>
<evidence type="ECO:0000259" key="5">
    <source>
        <dbReference type="PROSITE" id="PS50089"/>
    </source>
</evidence>
<evidence type="ECO:0000313" key="6">
    <source>
        <dbReference type="EMBL" id="CAK9032202.1"/>
    </source>
</evidence>
<reference evidence="6 7" key="1">
    <citation type="submission" date="2024-02" db="EMBL/GenBank/DDBJ databases">
        <authorList>
            <person name="Chen Y."/>
            <person name="Shah S."/>
            <person name="Dougan E. K."/>
            <person name="Thang M."/>
            <person name="Chan C."/>
        </authorList>
    </citation>
    <scope>NUCLEOTIDE SEQUENCE [LARGE SCALE GENOMIC DNA]</scope>
</reference>
<dbReference type="SUPFAM" id="SSF48403">
    <property type="entry name" value="Ankyrin repeat"/>
    <property type="match status" value="1"/>
</dbReference>
<dbReference type="EMBL" id="CAXAMM010013781">
    <property type="protein sequence ID" value="CAK9032202.1"/>
    <property type="molecule type" value="Genomic_DNA"/>
</dbReference>
<feature type="repeat" description="ANK" evidence="3">
    <location>
        <begin position="287"/>
        <end position="314"/>
    </location>
</feature>
<sequence>MTDAMEEVDGGHEPLICAVCLEEIMDSETRSRAGPTTGCVHRFHWDCIRKWFQVKAACPVCNKSLLEEGIYEDDPISGKSIFHRIRPEGVRGSLHSAAAAGHVAGIQRLLAAGASVNRTTLGGVAPLHMAAHHGHAEAIARLLAAGAEVNQLAPGGTTALYIAAQGQHADAVARLLAGGAAVNLASEGGGTALHVAAQNGHTEAVAWLLAGSAEVDAVMDGDITPLFLAAQSGHIDVMVRLLAQGASVTAAAGNGATALHYAALHGHAESVARLLVARANANEATRSGGTALHVAAQGGHTEAVAWLLAGRADVRKEMMGGSTPLYMASMGGHSEVIAWLLAKQAPVETTSRASEANAALYAAVRGGHAEAVSRLLTGGANPNRHVGPSPLRTAVLHGHTEVIGRLLTGGATVKPDDVWAALLLGNLRGARRLAKASNYSWAVLRRGCWLVAGVLGACTLTYMLSGALLQRALLELIVLETPGCVVLSSLSALAMENMAREPRERLWSDDAKGFPLPKGCYFGPAQGQTREMNVLFHPKNGLDRRKTYQVVLNAKVALGTTSSDQVVAVWSMDEVDIPYGVVEVGDARLAQNLSMASGNGEPRFSTGGFELLDPSGATVR</sequence>
<feature type="repeat" description="ANK" evidence="3">
    <location>
        <begin position="188"/>
        <end position="220"/>
    </location>
</feature>
<keyword evidence="4" id="KW-0862">Zinc</keyword>
<feature type="repeat" description="ANK" evidence="3">
    <location>
        <begin position="221"/>
        <end position="253"/>
    </location>
</feature>
<dbReference type="InterPro" id="IPR001841">
    <property type="entry name" value="Znf_RING"/>
</dbReference>
<dbReference type="PANTHER" id="PTHR24171">
    <property type="entry name" value="ANKYRIN REPEAT DOMAIN-CONTAINING PROTEIN 39-RELATED"/>
    <property type="match status" value="1"/>
</dbReference>
<dbReference type="InterPro" id="IPR013083">
    <property type="entry name" value="Znf_RING/FYVE/PHD"/>
</dbReference>
<dbReference type="PROSITE" id="PS50088">
    <property type="entry name" value="ANK_REPEAT"/>
    <property type="match status" value="9"/>
</dbReference>
<evidence type="ECO:0000256" key="4">
    <source>
        <dbReference type="PROSITE-ProRule" id="PRU00175"/>
    </source>
</evidence>
<dbReference type="Pfam" id="PF13639">
    <property type="entry name" value="zf-RING_2"/>
    <property type="match status" value="1"/>
</dbReference>
<name>A0ABP0KZ57_9DINO</name>
<evidence type="ECO:0000256" key="2">
    <source>
        <dbReference type="ARBA" id="ARBA00023043"/>
    </source>
</evidence>
<dbReference type="Pfam" id="PF00023">
    <property type="entry name" value="Ank"/>
    <property type="match status" value="2"/>
</dbReference>
<dbReference type="Pfam" id="PF12796">
    <property type="entry name" value="Ank_2"/>
    <property type="match status" value="2"/>
</dbReference>
<feature type="repeat" description="ANK" evidence="3">
    <location>
        <begin position="386"/>
        <end position="418"/>
    </location>
</feature>
<feature type="domain" description="RING-type" evidence="5">
    <location>
        <begin position="17"/>
        <end position="62"/>
    </location>
</feature>
<dbReference type="Gene3D" id="1.25.40.20">
    <property type="entry name" value="Ankyrin repeat-containing domain"/>
    <property type="match status" value="1"/>
</dbReference>
<keyword evidence="7" id="KW-1185">Reference proteome</keyword>
<keyword evidence="2 3" id="KW-0040">ANK repeat</keyword>
<dbReference type="Proteomes" id="UP001642464">
    <property type="component" value="Unassembled WGS sequence"/>
</dbReference>
<keyword evidence="4" id="KW-0479">Metal-binding</keyword>
<feature type="repeat" description="ANK" evidence="3">
    <location>
        <begin position="355"/>
        <end position="383"/>
    </location>
</feature>
<dbReference type="InterPro" id="IPR002110">
    <property type="entry name" value="Ankyrin_rpt"/>
</dbReference>
<accession>A0ABP0KZ57</accession>
<dbReference type="SUPFAM" id="SSF57850">
    <property type="entry name" value="RING/U-box"/>
    <property type="match status" value="1"/>
</dbReference>
<dbReference type="SMART" id="SM00248">
    <property type="entry name" value="ANK"/>
    <property type="match status" value="10"/>
</dbReference>
<comment type="caution">
    <text evidence="6">The sequence shown here is derived from an EMBL/GenBank/DDBJ whole genome shotgun (WGS) entry which is preliminary data.</text>
</comment>
<feature type="repeat" description="ANK" evidence="3">
    <location>
        <begin position="320"/>
        <end position="352"/>
    </location>
</feature>
<dbReference type="SMART" id="SM00184">
    <property type="entry name" value="RING"/>
    <property type="match status" value="1"/>
</dbReference>
<evidence type="ECO:0000256" key="1">
    <source>
        <dbReference type="ARBA" id="ARBA00022737"/>
    </source>
</evidence>
<evidence type="ECO:0000313" key="7">
    <source>
        <dbReference type="Proteomes" id="UP001642464"/>
    </source>
</evidence>
<feature type="repeat" description="ANK" evidence="3">
    <location>
        <begin position="122"/>
        <end position="154"/>
    </location>
</feature>
<dbReference type="PROSITE" id="PS50089">
    <property type="entry name" value="ZF_RING_2"/>
    <property type="match status" value="1"/>
</dbReference>
<keyword evidence="4" id="KW-0863">Zinc-finger</keyword>
<dbReference type="PRINTS" id="PR01415">
    <property type="entry name" value="ANKYRIN"/>
</dbReference>
<feature type="repeat" description="ANK" evidence="3">
    <location>
        <begin position="254"/>
        <end position="286"/>
    </location>
</feature>
<evidence type="ECO:0000256" key="3">
    <source>
        <dbReference type="PROSITE-ProRule" id="PRU00023"/>
    </source>
</evidence>
<feature type="repeat" description="ANK" evidence="3">
    <location>
        <begin position="155"/>
        <end position="187"/>
    </location>
</feature>
<organism evidence="6 7">
    <name type="scientific">Durusdinium trenchii</name>
    <dbReference type="NCBI Taxonomy" id="1381693"/>
    <lineage>
        <taxon>Eukaryota</taxon>
        <taxon>Sar</taxon>
        <taxon>Alveolata</taxon>
        <taxon>Dinophyceae</taxon>
        <taxon>Suessiales</taxon>
        <taxon>Symbiodiniaceae</taxon>
        <taxon>Durusdinium</taxon>
    </lineage>
</organism>
<dbReference type="PROSITE" id="PS50297">
    <property type="entry name" value="ANK_REP_REGION"/>
    <property type="match status" value="9"/>
</dbReference>
<protein>
    <submittedName>
        <fullName evidence="6">Ankyrin-2 (ANK-2) (Ankyrin-B) (Brain ankyrin)</fullName>
    </submittedName>
</protein>
<proteinExistence type="predicted"/>
<gene>
    <name evidence="6" type="ORF">SCF082_LOCUS19972</name>
</gene>
<dbReference type="InterPro" id="IPR036770">
    <property type="entry name" value="Ankyrin_rpt-contain_sf"/>
</dbReference>
<dbReference type="Gene3D" id="3.30.40.10">
    <property type="entry name" value="Zinc/RING finger domain, C3HC4 (zinc finger)"/>
    <property type="match status" value="1"/>
</dbReference>